<evidence type="ECO:0000256" key="2">
    <source>
        <dbReference type="SAM" id="Phobius"/>
    </source>
</evidence>
<reference evidence="4 5" key="1">
    <citation type="journal article" date="2009" name="Stand. Genomic Sci.">
        <title>Complete genome sequence of Sanguibacter keddieii type strain (ST-74).</title>
        <authorList>
            <person name="Ivanova N."/>
            <person name="Sikorski J."/>
            <person name="Sims D."/>
            <person name="Brettin T."/>
            <person name="Detter J.C."/>
            <person name="Han C."/>
            <person name="Lapidus A."/>
            <person name="Copeland A."/>
            <person name="Glavina Del Rio T."/>
            <person name="Nolan M."/>
            <person name="Chen F."/>
            <person name="Lucas S."/>
            <person name="Tice H."/>
            <person name="Cheng J.F."/>
            <person name="Bruce D."/>
            <person name="Goodwin L."/>
            <person name="Pitluck S."/>
            <person name="Pati A."/>
            <person name="Mavromatis K."/>
            <person name="Chen A."/>
            <person name="Palaniappan K."/>
            <person name="D'haeseleer P."/>
            <person name="Chain P."/>
            <person name="Bristow J."/>
            <person name="Eisen J.A."/>
            <person name="Markowitz V."/>
            <person name="Hugenholtz P."/>
            <person name="Goker M."/>
            <person name="Pukall R."/>
            <person name="Klenk H.P."/>
            <person name="Kyrpides N.C."/>
        </authorList>
    </citation>
    <scope>NUCLEOTIDE SEQUENCE [LARGE SCALE GENOMIC DNA]</scope>
    <source>
        <strain evidence="5">ATCC 51767 / DSM 10542 / NCFB 3025 / ST-74</strain>
    </source>
</reference>
<organism evidence="4 5">
    <name type="scientific">Sanguibacter keddieii (strain ATCC 51767 / DSM 10542 / NCFB 3025 / ST-74)</name>
    <dbReference type="NCBI Taxonomy" id="446469"/>
    <lineage>
        <taxon>Bacteria</taxon>
        <taxon>Bacillati</taxon>
        <taxon>Actinomycetota</taxon>
        <taxon>Actinomycetes</taxon>
        <taxon>Micrococcales</taxon>
        <taxon>Sanguibacteraceae</taxon>
        <taxon>Sanguibacter</taxon>
    </lineage>
</organism>
<evidence type="ECO:0000313" key="4">
    <source>
        <dbReference type="EMBL" id="ACZ22589.1"/>
    </source>
</evidence>
<keyword evidence="4" id="KW-0378">Hydrolase</keyword>
<dbReference type="STRING" id="446469.Sked_26850"/>
<keyword evidence="4" id="KW-0645">Protease</keyword>
<dbReference type="KEGG" id="ske:Sked_26850"/>
<feature type="domain" description="D-alanyl-D-alanine carboxypeptidase-like core" evidence="3">
    <location>
        <begin position="105"/>
        <end position="184"/>
    </location>
</feature>
<accession>D1BKW2</accession>
<keyword evidence="5" id="KW-1185">Reference proteome</keyword>
<dbReference type="CDD" id="cd14846">
    <property type="entry name" value="Peptidase_M15_like"/>
    <property type="match status" value="1"/>
</dbReference>
<keyword evidence="4" id="KW-0121">Carboxypeptidase</keyword>
<protein>
    <submittedName>
        <fullName evidence="4">D-alanyl-D-alanine carboxypeptidase</fullName>
    </submittedName>
</protein>
<dbReference type="AlphaFoldDB" id="D1BKW2"/>
<name>D1BKW2_SANKS</name>
<evidence type="ECO:0000256" key="1">
    <source>
        <dbReference type="SAM" id="MobiDB-lite"/>
    </source>
</evidence>
<dbReference type="eggNOG" id="COG1876">
    <property type="taxonomic scope" value="Bacteria"/>
</dbReference>
<dbReference type="GO" id="GO:0006508">
    <property type="term" value="P:proteolysis"/>
    <property type="evidence" value="ECO:0007669"/>
    <property type="project" value="InterPro"/>
</dbReference>
<evidence type="ECO:0000313" key="5">
    <source>
        <dbReference type="Proteomes" id="UP000000322"/>
    </source>
</evidence>
<gene>
    <name evidence="4" type="ordered locus">Sked_26850</name>
</gene>
<feature type="transmembrane region" description="Helical" evidence="2">
    <location>
        <begin position="21"/>
        <end position="44"/>
    </location>
</feature>
<proteinExistence type="predicted"/>
<dbReference type="EMBL" id="CP001819">
    <property type="protein sequence ID" value="ACZ22589.1"/>
    <property type="molecule type" value="Genomic_DNA"/>
</dbReference>
<keyword evidence="2" id="KW-1133">Transmembrane helix</keyword>
<dbReference type="InterPro" id="IPR003709">
    <property type="entry name" value="VanY-like_core_dom"/>
</dbReference>
<dbReference type="HOGENOM" id="CLU_104140_0_0_11"/>
<sequence length="228" mass="23971">MVSMQTTNRTAPRPTRPVRSGILMLLAILLGTVLAASLVGLILLSVTSWLRSPDETATASASSVTVSSDLTSDEPPQTGPLTADDGLIPAQTDITAGADLPAVTRLDPALRAAVEAATADAALDDQPLYVTTGWRSARYQGQLYDEGLATYGSEEVARQFVATPETSTHVTGTAVDVGPLDAMYWLIEHGPTYGLCQTYANEIWHFELATTPGGTCPEMLPDASHLGG</sequence>
<dbReference type="Gene3D" id="3.30.1380.10">
    <property type="match status" value="1"/>
</dbReference>
<dbReference type="Proteomes" id="UP000000322">
    <property type="component" value="Chromosome"/>
</dbReference>
<keyword evidence="2" id="KW-0812">Transmembrane</keyword>
<dbReference type="SUPFAM" id="SSF55166">
    <property type="entry name" value="Hedgehog/DD-peptidase"/>
    <property type="match status" value="1"/>
</dbReference>
<dbReference type="GO" id="GO:0004180">
    <property type="term" value="F:carboxypeptidase activity"/>
    <property type="evidence" value="ECO:0007669"/>
    <property type="project" value="UniProtKB-KW"/>
</dbReference>
<dbReference type="InterPro" id="IPR009045">
    <property type="entry name" value="Zn_M74/Hedgehog-like"/>
</dbReference>
<evidence type="ECO:0000259" key="3">
    <source>
        <dbReference type="Pfam" id="PF02557"/>
    </source>
</evidence>
<feature type="region of interest" description="Disordered" evidence="1">
    <location>
        <begin position="61"/>
        <end position="87"/>
    </location>
</feature>
<keyword evidence="2" id="KW-0472">Membrane</keyword>
<dbReference type="Pfam" id="PF02557">
    <property type="entry name" value="VanY"/>
    <property type="match status" value="1"/>
</dbReference>